<evidence type="ECO:0000259" key="7">
    <source>
        <dbReference type="Pfam" id="PF14322"/>
    </source>
</evidence>
<evidence type="ECO:0000256" key="4">
    <source>
        <dbReference type="ARBA" id="ARBA00023136"/>
    </source>
</evidence>
<sequence>MKTIYKNTAIATLTAILLGTGYSCKDSLNVNPQGEITEAQFITDPNVAANLVGGIYNIFFAGDAFGNDVRGFQYTILGDIASDDADKGSAPSDYGDANAIDILQANGNNPVVNNIWKGYYQAIARTNQALAQLQNAQFDAATKNKLLGEARFLRGMFYFNLVRIFGGVPLLNRVPAASEANAPEFSTRATSQAIYQFIIDDLNFAATNLPVITNTSADVGRASKGAAQALLAKVYLYNKDYQNALAMSQLVISSGTYSLLPDFTTLFRQANNNSRESIFEIQAGQNLACNSSIDRFTVAQGPRAGGKNGWVDRGYGFNNPSLSLVNEYEAGDVRKNATIITVNPSNGANSVGTILFDGFRIPTKDSVENSRYNYKAYYSRTAEPNCGNNDRLPKHVMIIRYAEVLLIHAEAALQSGQAGLATADINALRTRAKVTPIAGIPTLQQIWHERRVEMAMEQDRFFDLVRQDAVQPGRAAAAFAADGKTWNATRALFPIPQQQIDLSGGNLKQNPGY</sequence>
<dbReference type="InterPro" id="IPR033985">
    <property type="entry name" value="SusD-like_N"/>
</dbReference>
<dbReference type="Pfam" id="PF14322">
    <property type="entry name" value="SusD-like_3"/>
    <property type="match status" value="1"/>
</dbReference>
<proteinExistence type="inferred from homology"/>
<dbReference type="GO" id="GO:0009279">
    <property type="term" value="C:cell outer membrane"/>
    <property type="evidence" value="ECO:0007669"/>
    <property type="project" value="UniProtKB-SubCell"/>
</dbReference>
<dbReference type="Proteomes" id="UP000662074">
    <property type="component" value="Unassembled WGS sequence"/>
</dbReference>
<name>A0A917J6K0_9SPHI</name>
<evidence type="ECO:0000259" key="6">
    <source>
        <dbReference type="Pfam" id="PF07980"/>
    </source>
</evidence>
<comment type="similarity">
    <text evidence="2">Belongs to the SusD family.</text>
</comment>
<dbReference type="Gene3D" id="1.25.40.390">
    <property type="match status" value="1"/>
</dbReference>
<reference evidence="8" key="1">
    <citation type="journal article" date="2014" name="Int. J. Syst. Evol. Microbiol.">
        <title>Complete genome sequence of Corynebacterium casei LMG S-19264T (=DSM 44701T), isolated from a smear-ripened cheese.</title>
        <authorList>
            <consortium name="US DOE Joint Genome Institute (JGI-PGF)"/>
            <person name="Walter F."/>
            <person name="Albersmeier A."/>
            <person name="Kalinowski J."/>
            <person name="Ruckert C."/>
        </authorList>
    </citation>
    <scope>NUCLEOTIDE SEQUENCE</scope>
    <source>
        <strain evidence="8">CCM 8711</strain>
    </source>
</reference>
<dbReference type="PROSITE" id="PS51257">
    <property type="entry name" value="PROKAR_LIPOPROTEIN"/>
    <property type="match status" value="1"/>
</dbReference>
<gene>
    <name evidence="8" type="ORF">GCM10011425_02140</name>
</gene>
<evidence type="ECO:0000256" key="5">
    <source>
        <dbReference type="ARBA" id="ARBA00023237"/>
    </source>
</evidence>
<comment type="caution">
    <text evidence="8">The sequence shown here is derived from an EMBL/GenBank/DDBJ whole genome shotgun (WGS) entry which is preliminary data.</text>
</comment>
<dbReference type="Pfam" id="PF07980">
    <property type="entry name" value="SusD_RagB"/>
    <property type="match status" value="1"/>
</dbReference>
<keyword evidence="5" id="KW-0998">Cell outer membrane</keyword>
<dbReference type="SUPFAM" id="SSF48452">
    <property type="entry name" value="TPR-like"/>
    <property type="match status" value="1"/>
</dbReference>
<keyword evidence="9" id="KW-1185">Reference proteome</keyword>
<protein>
    <submittedName>
        <fullName evidence="8">Membrane protein</fullName>
    </submittedName>
</protein>
<evidence type="ECO:0000256" key="2">
    <source>
        <dbReference type="ARBA" id="ARBA00006275"/>
    </source>
</evidence>
<dbReference type="RefSeq" id="WP_188412978.1">
    <property type="nucleotide sequence ID" value="NZ_BMDO01000001.1"/>
</dbReference>
<keyword evidence="4" id="KW-0472">Membrane</keyword>
<evidence type="ECO:0000313" key="8">
    <source>
        <dbReference type="EMBL" id="GGI49002.1"/>
    </source>
</evidence>
<evidence type="ECO:0000256" key="3">
    <source>
        <dbReference type="ARBA" id="ARBA00022729"/>
    </source>
</evidence>
<comment type="subcellular location">
    <subcellularLocation>
        <location evidence="1">Cell outer membrane</location>
    </subcellularLocation>
</comment>
<reference evidence="8" key="2">
    <citation type="submission" date="2020-09" db="EMBL/GenBank/DDBJ databases">
        <authorList>
            <person name="Sun Q."/>
            <person name="Sedlacek I."/>
        </authorList>
    </citation>
    <scope>NUCLEOTIDE SEQUENCE</scope>
    <source>
        <strain evidence="8">CCM 8711</strain>
    </source>
</reference>
<feature type="domain" description="SusD-like N-terminal" evidence="7">
    <location>
        <begin position="106"/>
        <end position="236"/>
    </location>
</feature>
<dbReference type="CDD" id="cd08977">
    <property type="entry name" value="SusD"/>
    <property type="match status" value="1"/>
</dbReference>
<feature type="domain" description="RagB/SusD" evidence="6">
    <location>
        <begin position="308"/>
        <end position="513"/>
    </location>
</feature>
<dbReference type="AlphaFoldDB" id="A0A917J6K0"/>
<keyword evidence="3" id="KW-0732">Signal</keyword>
<dbReference type="InterPro" id="IPR012944">
    <property type="entry name" value="SusD_RagB_dom"/>
</dbReference>
<organism evidence="8 9">
    <name type="scientific">Mucilaginibacter galii</name>
    <dbReference type="NCBI Taxonomy" id="2005073"/>
    <lineage>
        <taxon>Bacteria</taxon>
        <taxon>Pseudomonadati</taxon>
        <taxon>Bacteroidota</taxon>
        <taxon>Sphingobacteriia</taxon>
        <taxon>Sphingobacteriales</taxon>
        <taxon>Sphingobacteriaceae</taxon>
        <taxon>Mucilaginibacter</taxon>
    </lineage>
</organism>
<dbReference type="InterPro" id="IPR011990">
    <property type="entry name" value="TPR-like_helical_dom_sf"/>
</dbReference>
<evidence type="ECO:0000256" key="1">
    <source>
        <dbReference type="ARBA" id="ARBA00004442"/>
    </source>
</evidence>
<evidence type="ECO:0000313" key="9">
    <source>
        <dbReference type="Proteomes" id="UP000662074"/>
    </source>
</evidence>
<accession>A0A917J6K0</accession>
<dbReference type="EMBL" id="BMDO01000001">
    <property type="protein sequence ID" value="GGI49002.1"/>
    <property type="molecule type" value="Genomic_DNA"/>
</dbReference>